<dbReference type="CDD" id="cd02000">
    <property type="entry name" value="TPP_E1_PDC_ADC_BCADC"/>
    <property type="match status" value="1"/>
</dbReference>
<evidence type="ECO:0000259" key="9">
    <source>
        <dbReference type="Pfam" id="PF00676"/>
    </source>
</evidence>
<evidence type="ECO:0000256" key="2">
    <source>
        <dbReference type="ARBA" id="ARBA00011870"/>
    </source>
</evidence>
<evidence type="ECO:0000256" key="6">
    <source>
        <dbReference type="ARBA" id="ARBA00023052"/>
    </source>
</evidence>
<dbReference type="STRING" id="381306.AN478_12620"/>
<dbReference type="Pfam" id="PF00676">
    <property type="entry name" value="E1_dh"/>
    <property type="match status" value="1"/>
</dbReference>
<organism evidence="10 11">
    <name type="scientific">Thiohalorhabdus denitrificans</name>
    <dbReference type="NCBI Taxonomy" id="381306"/>
    <lineage>
        <taxon>Bacteria</taxon>
        <taxon>Pseudomonadati</taxon>
        <taxon>Pseudomonadota</taxon>
        <taxon>Gammaproteobacteria</taxon>
        <taxon>Thiohalorhabdales</taxon>
        <taxon>Thiohalorhabdaceae</taxon>
        <taxon>Thiohalorhabdus</taxon>
    </lineage>
</organism>
<dbReference type="InterPro" id="IPR029061">
    <property type="entry name" value="THDP-binding"/>
</dbReference>
<dbReference type="AlphaFoldDB" id="A0A0P9EKP3"/>
<evidence type="ECO:0000256" key="4">
    <source>
        <dbReference type="ARBA" id="ARBA00014159"/>
    </source>
</evidence>
<keyword evidence="11" id="KW-1185">Reference proteome</keyword>
<reference evidence="11" key="1">
    <citation type="submission" date="2016-10" db="EMBL/GenBank/DDBJ databases">
        <authorList>
            <person name="Varghese N."/>
        </authorList>
    </citation>
    <scope>NUCLEOTIDE SEQUENCE [LARGE SCALE GENOMIC DNA]</scope>
    <source>
        <strain evidence="11">HL 19</strain>
    </source>
</reference>
<dbReference type="GO" id="GO:0006086">
    <property type="term" value="P:pyruvate decarboxylation to acetyl-CoA"/>
    <property type="evidence" value="ECO:0007669"/>
    <property type="project" value="InterPro"/>
</dbReference>
<evidence type="ECO:0000256" key="5">
    <source>
        <dbReference type="ARBA" id="ARBA00023002"/>
    </source>
</evidence>
<dbReference type="PANTHER" id="PTHR11516">
    <property type="entry name" value="PYRUVATE DEHYDROGENASE E1 COMPONENT, ALPHA SUBUNIT BACTERIAL AND ORGANELLAR"/>
    <property type="match status" value="1"/>
</dbReference>
<dbReference type="PATRIC" id="fig|381306.5.peg.1676"/>
<dbReference type="Gene3D" id="3.40.50.970">
    <property type="match status" value="1"/>
</dbReference>
<dbReference type="GO" id="GO:0004739">
    <property type="term" value="F:pyruvate dehydrogenase (acetyl-transferring) activity"/>
    <property type="evidence" value="ECO:0007669"/>
    <property type="project" value="UniProtKB-UniRule"/>
</dbReference>
<keyword evidence="5 8" id="KW-0560">Oxidoreductase</keyword>
<proteinExistence type="predicted"/>
<dbReference type="InterPro" id="IPR050642">
    <property type="entry name" value="PDH_E1_Alpha_Subunit"/>
</dbReference>
<dbReference type="EC" id="1.2.4.1" evidence="3 8"/>
<protein>
    <recommendedName>
        <fullName evidence="4 8">Pyruvate dehydrogenase E1 component subunit alpha</fullName>
        <ecNumber evidence="3 8">1.2.4.1</ecNumber>
    </recommendedName>
</protein>
<evidence type="ECO:0000313" key="11">
    <source>
        <dbReference type="Proteomes" id="UP000183104"/>
    </source>
</evidence>
<dbReference type="OrthoDB" id="9766715at2"/>
<dbReference type="SUPFAM" id="SSF52518">
    <property type="entry name" value="Thiamin diphosphate-binding fold (THDP-binding)"/>
    <property type="match status" value="1"/>
</dbReference>
<comment type="function">
    <text evidence="8">The pyruvate dehydrogenase complex catalyzes the overall conversion of pyruvate to acetyl-CoA and CO(2).</text>
</comment>
<comment type="catalytic activity">
    <reaction evidence="8">
        <text>N(6)-[(R)-lipoyl]-L-lysyl-[protein] + pyruvate + H(+) = N(6)-[(R)-S(8)-acetyldihydrolipoyl]-L-lysyl-[protein] + CO2</text>
        <dbReference type="Rhea" id="RHEA:19189"/>
        <dbReference type="Rhea" id="RHEA-COMP:10474"/>
        <dbReference type="Rhea" id="RHEA-COMP:10478"/>
        <dbReference type="ChEBI" id="CHEBI:15361"/>
        <dbReference type="ChEBI" id="CHEBI:15378"/>
        <dbReference type="ChEBI" id="CHEBI:16526"/>
        <dbReference type="ChEBI" id="CHEBI:83099"/>
        <dbReference type="ChEBI" id="CHEBI:83111"/>
        <dbReference type="EC" id="1.2.4.1"/>
    </reaction>
</comment>
<keyword evidence="6 8" id="KW-0786">Thiamine pyrophosphate</keyword>
<evidence type="ECO:0000256" key="7">
    <source>
        <dbReference type="ARBA" id="ARBA00023317"/>
    </source>
</evidence>
<comment type="subunit">
    <text evidence="2 8">Heterodimer of an alpha and a beta chain.</text>
</comment>
<keyword evidence="7 8" id="KW-0670">Pyruvate</keyword>
<feature type="domain" description="Dehydrogenase E1 component" evidence="9">
    <location>
        <begin position="12"/>
        <end position="306"/>
    </location>
</feature>
<dbReference type="RefSeq" id="WP_054966966.1">
    <property type="nucleotide sequence ID" value="NZ_FMUN01000001.1"/>
</dbReference>
<accession>A0A0P9EKP3</accession>
<name>A0A0P9EKP3_9GAMM</name>
<dbReference type="InterPro" id="IPR017597">
    <property type="entry name" value="Pyrv_DH_E1_asu_subgrp-y"/>
</dbReference>
<dbReference type="Proteomes" id="UP000183104">
    <property type="component" value="Unassembled WGS sequence"/>
</dbReference>
<sequence length="325" mass="35852">MRRDLARQFLYDMLLARRFELRAAEEYAQGNIAGFLHLYPGEEAVAVGSLRAADPGDYVVSTYREHVHALVRGTPLGSVMAELFGRTGGCSGGYGGSMHLFDVERRFLGGYAIVGETFPVAAGVGYWLAMNGEPDVVLCYFGDGAVNQGTFHETLNMVALWDLPVVFLCENNHYQIGTEVHRHSAVSHVHRRTGGYGIEAHWVDGMDVRAVHEATRDALRHVREGNGPVLLECETYRYRGHSMADPAAYRSALEVNELRARDPLLTFREWAEGEGWVSATESAELDQAAERAVEEAVAFAAESPPPRDLHAGVHVRPLDLYGGRP</sequence>
<dbReference type="PANTHER" id="PTHR11516:SF60">
    <property type="entry name" value="PYRUVATE DEHYDROGENASE E1 COMPONENT SUBUNIT ALPHA"/>
    <property type="match status" value="1"/>
</dbReference>
<dbReference type="EMBL" id="FMUN01000001">
    <property type="protein sequence ID" value="SCX76848.1"/>
    <property type="molecule type" value="Genomic_DNA"/>
</dbReference>
<dbReference type="InterPro" id="IPR001017">
    <property type="entry name" value="DH_E1"/>
</dbReference>
<evidence type="ECO:0000256" key="8">
    <source>
        <dbReference type="RuleBase" id="RU361139"/>
    </source>
</evidence>
<gene>
    <name evidence="8" type="primary">pdhA</name>
    <name evidence="10" type="ORF">SAMN05661077_0332</name>
</gene>
<comment type="cofactor">
    <cofactor evidence="1 8">
        <name>thiamine diphosphate</name>
        <dbReference type="ChEBI" id="CHEBI:58937"/>
    </cofactor>
</comment>
<dbReference type="NCBIfam" id="TIGR03182">
    <property type="entry name" value="PDH_E1_alph_y"/>
    <property type="match status" value="1"/>
</dbReference>
<evidence type="ECO:0000256" key="3">
    <source>
        <dbReference type="ARBA" id="ARBA00012281"/>
    </source>
</evidence>
<evidence type="ECO:0000256" key="1">
    <source>
        <dbReference type="ARBA" id="ARBA00001964"/>
    </source>
</evidence>
<evidence type="ECO:0000313" key="10">
    <source>
        <dbReference type="EMBL" id="SCX76848.1"/>
    </source>
</evidence>